<dbReference type="AlphaFoldDB" id="A0A5B1C4Y8"/>
<sequence length="133" mass="15120">MKRINLALNYIQKTTGNKNYSFDKLIKSKRMQIVNANLHGNDIAYFSVEDERLVILVSSKLSVAQKKFLAALSLVKLDILNQINKELVFSKDEITNNTLDSEACMAIVLLDPDLCQNTEKVNEFHKLLKSQFG</sequence>
<evidence type="ECO:0000313" key="1">
    <source>
        <dbReference type="EMBL" id="KAA1255251.1"/>
    </source>
</evidence>
<accession>A0A5B1C4Y8</accession>
<name>A0A5B1C4Y8_VIBCL</name>
<protein>
    <submittedName>
        <fullName evidence="1">Uncharacterized protein</fullName>
    </submittedName>
</protein>
<gene>
    <name evidence="1" type="ORF">F0M16_08525</name>
</gene>
<dbReference type="Proteomes" id="UP000323225">
    <property type="component" value="Unassembled WGS sequence"/>
</dbReference>
<comment type="caution">
    <text evidence="1">The sequence shown here is derived from an EMBL/GenBank/DDBJ whole genome shotgun (WGS) entry which is preliminary data.</text>
</comment>
<evidence type="ECO:0000313" key="2">
    <source>
        <dbReference type="Proteomes" id="UP000323225"/>
    </source>
</evidence>
<proteinExistence type="predicted"/>
<organism evidence="1 2">
    <name type="scientific">Vibrio cholerae</name>
    <dbReference type="NCBI Taxonomy" id="666"/>
    <lineage>
        <taxon>Bacteria</taxon>
        <taxon>Pseudomonadati</taxon>
        <taxon>Pseudomonadota</taxon>
        <taxon>Gammaproteobacteria</taxon>
        <taxon>Vibrionales</taxon>
        <taxon>Vibrionaceae</taxon>
        <taxon>Vibrio</taxon>
    </lineage>
</organism>
<dbReference type="EMBL" id="VUAA01000007">
    <property type="protein sequence ID" value="KAA1255251.1"/>
    <property type="molecule type" value="Genomic_DNA"/>
</dbReference>
<reference evidence="1 2" key="1">
    <citation type="submission" date="2019-09" db="EMBL/GenBank/DDBJ databases">
        <authorList>
            <person name="Kritzky A."/>
            <person name="Schelkanova E.Y."/>
            <person name="Alkhova Z.V."/>
            <person name="Smirnova N.I."/>
        </authorList>
    </citation>
    <scope>NUCLEOTIDE SEQUENCE [LARGE SCALE GENOMIC DNA]</scope>
    <source>
        <strain evidence="1 2">M1526</strain>
    </source>
</reference>